<keyword evidence="3" id="KW-1185">Reference proteome</keyword>
<gene>
    <name evidence="2" type="ORF">MNEG_2604</name>
</gene>
<sequence length="835" mass="85985">MAAGQQAVWRLQTGNVVLKLEQAPVQPGQPQQEAAPAHHYQQQQQQDFAHSPPGCAPGAAPPRQLVGQRDLLVAPQPLADLATVIADAAAANDTRLERVARMLTRHRAAAAAASPAGATSGAAEARAAYAVALREAALDAAHRSDALLARAREQGGAAAAAAEAPRPRPAPPPAGTPSGAPSSVAASMIAEALLAVKDAAAVKGGEPVVVPCMASADPTQPTTLPPGQRMLIAANLRSSEAVAPNFMIQVLTLALSQQGLQGVGGGGGNSSSSSSRNISSSGARSSGSAGGDPQGGRSRVFVAVYESGSQAGDKTGRWLTLLRMLLEPIGVPCNITAGGSLTRQQGQERIEFLAAARNALLPPVGPQPLAAGIKGSAAQAAVATQEGDMNQEVFAASDVLFVNDVFFCAADALRLLWLDADFVSALDFGHVDNNRNPGHGAGRRRLVQHDDLQGGSGSDAAPAAAAAPAARGHLQHSRRVLQRAAHAAPAEAGGAGAAGGARRRLAGSTTPQRLNFARMLDIAAAQGSNRTSEAFVRFPMYDVWVMRDASGHRLRWTPPYGSTRATTRALARGAPFPVYCGWGGMARVGAQPFADGLRFRKHLDGECMASLLCDDLHRLGYRRTLMDPGSRTTYDMPTAWALHARAFDLVNISGLGKMPWVHVAALGRATGGPAGAEGPASALATAGVDWGAASSIPLYGEVDCCSKGEDAAQDFVAFEACRPVDVMGRNYTRSFFSQCRLEGQHAAGGGDGGGQQHAASRAPGGAASRSLAAAPVAAPASPHERQQGRRQLAAAADAGAAAGEGASRSGLQYLTSRERHPDGAWHSHKYTSCPP</sequence>
<dbReference type="RefSeq" id="XP_013904375.1">
    <property type="nucleotide sequence ID" value="XM_014048921.1"/>
</dbReference>
<organism evidence="2 3">
    <name type="scientific">Monoraphidium neglectum</name>
    <dbReference type="NCBI Taxonomy" id="145388"/>
    <lineage>
        <taxon>Eukaryota</taxon>
        <taxon>Viridiplantae</taxon>
        <taxon>Chlorophyta</taxon>
        <taxon>core chlorophytes</taxon>
        <taxon>Chlorophyceae</taxon>
        <taxon>CS clade</taxon>
        <taxon>Sphaeropleales</taxon>
        <taxon>Selenastraceae</taxon>
        <taxon>Monoraphidium</taxon>
    </lineage>
</organism>
<feature type="region of interest" description="Disordered" evidence="1">
    <location>
        <begin position="746"/>
        <end position="835"/>
    </location>
</feature>
<feature type="compositionally biased region" description="Low complexity" evidence="1">
    <location>
        <begin position="460"/>
        <end position="470"/>
    </location>
</feature>
<dbReference type="GeneID" id="25735482"/>
<proteinExistence type="predicted"/>
<dbReference type="EMBL" id="KK100518">
    <property type="protein sequence ID" value="KIZ05356.1"/>
    <property type="molecule type" value="Genomic_DNA"/>
</dbReference>
<feature type="region of interest" description="Disordered" evidence="1">
    <location>
        <begin position="450"/>
        <end position="486"/>
    </location>
</feature>
<feature type="compositionally biased region" description="Gly residues" evidence="1">
    <location>
        <begin position="746"/>
        <end position="755"/>
    </location>
</feature>
<accession>A0A0D2NKP3</accession>
<feature type="compositionally biased region" description="Low complexity" evidence="1">
    <location>
        <begin position="270"/>
        <end position="287"/>
    </location>
</feature>
<dbReference type="OrthoDB" id="523995at2759"/>
<dbReference type="AlphaFoldDB" id="A0A0D2NKP3"/>
<feature type="region of interest" description="Disordered" evidence="1">
    <location>
        <begin position="25"/>
        <end position="62"/>
    </location>
</feature>
<feature type="compositionally biased region" description="Basic and acidic residues" evidence="1">
    <location>
        <begin position="816"/>
        <end position="825"/>
    </location>
</feature>
<dbReference type="Pfam" id="PF11735">
    <property type="entry name" value="CAP59_mtransfer"/>
    <property type="match status" value="2"/>
</dbReference>
<feature type="region of interest" description="Disordered" evidence="1">
    <location>
        <begin position="157"/>
        <end position="182"/>
    </location>
</feature>
<dbReference type="Proteomes" id="UP000054498">
    <property type="component" value="Unassembled WGS sequence"/>
</dbReference>
<evidence type="ECO:0000256" key="1">
    <source>
        <dbReference type="SAM" id="MobiDB-lite"/>
    </source>
</evidence>
<feature type="compositionally biased region" description="Low complexity" evidence="1">
    <location>
        <begin position="756"/>
        <end position="781"/>
    </location>
</feature>
<evidence type="ECO:0000313" key="2">
    <source>
        <dbReference type="EMBL" id="KIZ05356.1"/>
    </source>
</evidence>
<reference evidence="2 3" key="1">
    <citation type="journal article" date="2013" name="BMC Genomics">
        <title>Reconstruction of the lipid metabolism for the microalga Monoraphidium neglectum from its genome sequence reveals characteristics suitable for biofuel production.</title>
        <authorList>
            <person name="Bogen C."/>
            <person name="Al-Dilaimi A."/>
            <person name="Albersmeier A."/>
            <person name="Wichmann J."/>
            <person name="Grundmann M."/>
            <person name="Rupp O."/>
            <person name="Lauersen K.J."/>
            <person name="Blifernez-Klassen O."/>
            <person name="Kalinowski J."/>
            <person name="Goesmann A."/>
            <person name="Mussgnug J.H."/>
            <person name="Kruse O."/>
        </authorList>
    </citation>
    <scope>NUCLEOTIDE SEQUENCE [LARGE SCALE GENOMIC DNA]</scope>
    <source>
        <strain evidence="2 3">SAG 48.87</strain>
    </source>
</reference>
<dbReference type="PANTHER" id="PTHR34144:SF7">
    <property type="entry name" value="EXPORT PROTEIN (CAP59), PUTATIVE (AFU_ORTHOLOGUE AFUA_7G05020)-RELATED"/>
    <property type="match status" value="1"/>
</dbReference>
<feature type="compositionally biased region" description="Low complexity" evidence="1">
    <location>
        <begin position="793"/>
        <end position="806"/>
    </location>
</feature>
<dbReference type="PANTHER" id="PTHR34144">
    <property type="entry name" value="CHROMOSOME 8, WHOLE GENOME SHOTGUN SEQUENCE"/>
    <property type="match status" value="1"/>
</dbReference>
<name>A0A0D2NKP3_9CHLO</name>
<dbReference type="KEGG" id="mng:MNEG_2604"/>
<evidence type="ECO:0000313" key="3">
    <source>
        <dbReference type="Proteomes" id="UP000054498"/>
    </source>
</evidence>
<dbReference type="InterPro" id="IPR021047">
    <property type="entry name" value="Mannosyltransferase_CMT1"/>
</dbReference>
<protein>
    <submittedName>
        <fullName evidence="2">Uncharacterized protein</fullName>
    </submittedName>
</protein>
<feature type="region of interest" description="Disordered" evidence="1">
    <location>
        <begin position="261"/>
        <end position="295"/>
    </location>
</feature>